<gene>
    <name evidence="2" type="ORF">Tci_313822</name>
</gene>
<comment type="caution">
    <text evidence="2">The sequence shown here is derived from an EMBL/GenBank/DDBJ whole genome shotgun (WGS) entry which is preliminary data.</text>
</comment>
<evidence type="ECO:0000256" key="1">
    <source>
        <dbReference type="SAM" id="MobiDB-lite"/>
    </source>
</evidence>
<feature type="region of interest" description="Disordered" evidence="1">
    <location>
        <begin position="160"/>
        <end position="216"/>
    </location>
</feature>
<feature type="region of interest" description="Disordered" evidence="1">
    <location>
        <begin position="246"/>
        <end position="302"/>
    </location>
</feature>
<dbReference type="AlphaFoldDB" id="A0A699HC53"/>
<dbReference type="EMBL" id="BKCJ010107173">
    <property type="protein sequence ID" value="GEX41847.1"/>
    <property type="molecule type" value="Genomic_DNA"/>
</dbReference>
<protein>
    <submittedName>
        <fullName evidence="2">Uncharacterized protein</fullName>
    </submittedName>
</protein>
<sequence>MISLLMVGVIFTNAAVDDLSIRVEIIDDPFRLYASWMFNEHSFQIKSFISEHKCCRNYNLRSLVTYKRIVRVGNSENCGWFLHLLHDDMSLNERNGITIISDSHKRLSTENVQGTDWVVFPSGFQELEVRKGNESYGVNLLNKGWWKFYRGDGSGGSGSEMGGCDGIGDGSGGSASGIGGSGGIGDGSGGRGGGKNNKGGGRGRRGGGMASRGGGEVAGVVEVEEEVPDRSASTIAIFATLETSDTTKVSEDAQIDKGNASASVDKGKAPTTVKKNLHQKGKKEGHHHITGSTPDKAFDVDD</sequence>
<feature type="compositionally biased region" description="Basic residues" evidence="1">
    <location>
        <begin position="275"/>
        <end position="289"/>
    </location>
</feature>
<organism evidence="2">
    <name type="scientific">Tanacetum cinerariifolium</name>
    <name type="common">Dalmatian daisy</name>
    <name type="synonym">Chrysanthemum cinerariifolium</name>
    <dbReference type="NCBI Taxonomy" id="118510"/>
    <lineage>
        <taxon>Eukaryota</taxon>
        <taxon>Viridiplantae</taxon>
        <taxon>Streptophyta</taxon>
        <taxon>Embryophyta</taxon>
        <taxon>Tracheophyta</taxon>
        <taxon>Spermatophyta</taxon>
        <taxon>Magnoliopsida</taxon>
        <taxon>eudicotyledons</taxon>
        <taxon>Gunneridae</taxon>
        <taxon>Pentapetalae</taxon>
        <taxon>asterids</taxon>
        <taxon>campanulids</taxon>
        <taxon>Asterales</taxon>
        <taxon>Asteraceae</taxon>
        <taxon>Asteroideae</taxon>
        <taxon>Anthemideae</taxon>
        <taxon>Anthemidinae</taxon>
        <taxon>Tanacetum</taxon>
    </lineage>
</organism>
<name>A0A699HC53_TANCI</name>
<accession>A0A699HC53</accession>
<proteinExistence type="predicted"/>
<evidence type="ECO:0000313" key="2">
    <source>
        <dbReference type="EMBL" id="GEX41847.1"/>
    </source>
</evidence>
<reference evidence="2" key="1">
    <citation type="journal article" date="2019" name="Sci. Rep.">
        <title>Draft genome of Tanacetum cinerariifolium, the natural source of mosquito coil.</title>
        <authorList>
            <person name="Yamashiro T."/>
            <person name="Shiraishi A."/>
            <person name="Satake H."/>
            <person name="Nakayama K."/>
        </authorList>
    </citation>
    <scope>NUCLEOTIDE SEQUENCE</scope>
</reference>